<dbReference type="PANTHER" id="PTHR39517:SF1">
    <property type="entry name" value="LIPID-A-DISACCHARIDE SYNTHASE"/>
    <property type="match status" value="1"/>
</dbReference>
<protein>
    <recommendedName>
        <fullName evidence="3">Lipid-A-disaccharide synthase</fullName>
    </recommendedName>
</protein>
<dbReference type="RefSeq" id="WP_229640206.1">
    <property type="nucleotide sequence ID" value="NZ_JADWDC010000017.1"/>
</dbReference>
<name>A0A964BS31_9CYAN</name>
<proteinExistence type="predicted"/>
<evidence type="ECO:0000313" key="1">
    <source>
        <dbReference type="EMBL" id="MCC0177167.1"/>
    </source>
</evidence>
<dbReference type="AlphaFoldDB" id="A0A964BS31"/>
<dbReference type="Proteomes" id="UP000729733">
    <property type="component" value="Unassembled WGS sequence"/>
</dbReference>
<organism evidence="1 2">
    <name type="scientific">Waterburya agarophytonicola KI4</name>
    <dbReference type="NCBI Taxonomy" id="2874699"/>
    <lineage>
        <taxon>Bacteria</taxon>
        <taxon>Bacillati</taxon>
        <taxon>Cyanobacteriota</taxon>
        <taxon>Cyanophyceae</taxon>
        <taxon>Pleurocapsales</taxon>
        <taxon>Hyellaceae</taxon>
        <taxon>Waterburya</taxon>
        <taxon>Waterburya agarophytonicola</taxon>
    </lineage>
</organism>
<sequence>MKLLVLSNGHGEDRVAVRIIKQLQTVTNKLELVALPIVGKGYAYTKANIAIAGRVQQMPSGGFIYQGGTPLWQDVRGGLIQLTLEQIKLVRQWGKGDGVILAVGDIVPLLYAWLSKANYAFVGTAKSEYYLRDETGWLAKTSRIERKMGSVYLPWERWLMSREACKGVFPRDSLTTEILGQWSIPAYDLGNPMMDDLTSEMELADSKCLDILLLAGSRMPEALRNWQQLLIAASKTIDDLQSRSLEFLGAIAPALDLKPFIELAIEQEWQITGAKADICTLTKKNTTLILSQSNYSQFLQQGDIAIAMAGTATEEFVGLGKPAIIMPGEGPQFNYAFAEAQSRLLGCSIVMVESPELVGKAIAQVINNPEQLQQITLNGKRRMGESGAAFRIAQCLQNRLLKE</sequence>
<accession>A0A964BS31</accession>
<dbReference type="SUPFAM" id="SSF53756">
    <property type="entry name" value="UDP-Glycosyltransferase/glycogen phosphorylase"/>
    <property type="match status" value="1"/>
</dbReference>
<gene>
    <name evidence="1" type="ORF">I4641_09275</name>
</gene>
<comment type="caution">
    <text evidence="1">The sequence shown here is derived from an EMBL/GenBank/DDBJ whole genome shotgun (WGS) entry which is preliminary data.</text>
</comment>
<dbReference type="NCBIfam" id="TIGR03492">
    <property type="entry name" value="lipid-A-disaccharide synthase-related protein"/>
    <property type="match status" value="1"/>
</dbReference>
<reference evidence="1" key="1">
    <citation type="journal article" date="2021" name="Antonie Van Leeuwenhoek">
        <title>Draft genome and description of Waterburya agarophytonicola gen. nov. sp. nov. (Pleurocapsales, Cyanobacteria): a seaweed symbiont.</title>
        <authorList>
            <person name="Bonthond G."/>
            <person name="Shalygin S."/>
            <person name="Bayer T."/>
            <person name="Weinberger F."/>
        </authorList>
    </citation>
    <scope>NUCLEOTIDE SEQUENCE</scope>
    <source>
        <strain evidence="1">KI4</strain>
    </source>
</reference>
<dbReference type="PANTHER" id="PTHR39517">
    <property type="entry name" value="SLL0192 PROTEIN"/>
    <property type="match status" value="1"/>
</dbReference>
<dbReference type="EMBL" id="JADWDC010000017">
    <property type="protein sequence ID" value="MCC0177167.1"/>
    <property type="molecule type" value="Genomic_DNA"/>
</dbReference>
<evidence type="ECO:0008006" key="3">
    <source>
        <dbReference type="Google" id="ProtNLM"/>
    </source>
</evidence>
<keyword evidence="2" id="KW-1185">Reference proteome</keyword>
<evidence type="ECO:0000313" key="2">
    <source>
        <dbReference type="Proteomes" id="UP000729733"/>
    </source>
</evidence>
<dbReference type="InterPro" id="IPR019994">
    <property type="entry name" value="Lipid-A-disac_synthase-rel_put"/>
</dbReference>